<dbReference type="Pfam" id="PF03239">
    <property type="entry name" value="FTR1"/>
    <property type="match status" value="1"/>
</dbReference>
<organism evidence="7 8">
    <name type="scientific">Geochorda subterranea</name>
    <dbReference type="NCBI Taxonomy" id="3109564"/>
    <lineage>
        <taxon>Bacteria</taxon>
        <taxon>Bacillati</taxon>
        <taxon>Bacillota</taxon>
        <taxon>Limnochordia</taxon>
        <taxon>Limnochordales</taxon>
        <taxon>Geochordaceae</taxon>
        <taxon>Geochorda</taxon>
    </lineage>
</organism>
<keyword evidence="3 6" id="KW-0812">Transmembrane</keyword>
<dbReference type="PANTHER" id="PTHR31632:SF2">
    <property type="entry name" value="PLASMA MEMBRANE IRON PERMEASE"/>
    <property type="match status" value="1"/>
</dbReference>
<sequence length="279" mass="28942">MGAAALIMLREGLEAALIVAILLGYLRKIGQSAHARYVWGGVAAAVVASAALAGLFRVVAGGFEGRAEAIFEGVVLLAAVVVLTSMILWMQSQARHIRGQLERRVDQALSAGQRLGLSSVAFVAVLREGVESVLFLAAVFIVEPDAGAVAGALVGLAGAVALAHLMYRASVRLDLRRFFFYTGLLLVLVAAGLLASGIHELQEAGLVPVVVERVWDTSGVLDESGVIGSLLKALFGYNADPSLLEVLAWVAYVAVVGARFVGATRPRPSAPASAAATSS</sequence>
<comment type="subcellular location">
    <subcellularLocation>
        <location evidence="1">Membrane</location>
        <topology evidence="1">Multi-pass membrane protein</topology>
    </subcellularLocation>
</comment>
<dbReference type="InterPro" id="IPR004923">
    <property type="entry name" value="FTR1/Fip1/EfeU"/>
</dbReference>
<feature type="transmembrane region" description="Helical" evidence="6">
    <location>
        <begin position="178"/>
        <end position="198"/>
    </location>
</feature>
<comment type="similarity">
    <text evidence="2">Belongs to the oxidase-dependent Fe transporter (OFeT) (TC 9.A.10.1) family.</text>
</comment>
<accession>A0ABZ1BMW1</accession>
<dbReference type="Proteomes" id="UP001333102">
    <property type="component" value="Chromosome"/>
</dbReference>
<evidence type="ECO:0000313" key="7">
    <source>
        <dbReference type="EMBL" id="WRP13843.1"/>
    </source>
</evidence>
<feature type="transmembrane region" description="Helical" evidence="6">
    <location>
        <begin position="6"/>
        <end position="26"/>
    </location>
</feature>
<evidence type="ECO:0000256" key="1">
    <source>
        <dbReference type="ARBA" id="ARBA00004141"/>
    </source>
</evidence>
<feature type="transmembrane region" description="Helical" evidence="6">
    <location>
        <begin position="148"/>
        <end position="166"/>
    </location>
</feature>
<evidence type="ECO:0000256" key="4">
    <source>
        <dbReference type="ARBA" id="ARBA00022989"/>
    </source>
</evidence>
<keyword evidence="8" id="KW-1185">Reference proteome</keyword>
<keyword evidence="5 6" id="KW-0472">Membrane</keyword>
<dbReference type="RefSeq" id="WP_324668099.1">
    <property type="nucleotide sequence ID" value="NZ_CP141614.1"/>
</dbReference>
<feature type="transmembrane region" description="Helical" evidence="6">
    <location>
        <begin position="120"/>
        <end position="142"/>
    </location>
</feature>
<feature type="transmembrane region" description="Helical" evidence="6">
    <location>
        <begin position="69"/>
        <end position="90"/>
    </location>
</feature>
<proteinExistence type="inferred from homology"/>
<name>A0ABZ1BMW1_9FIRM</name>
<reference evidence="8" key="1">
    <citation type="submission" date="2023-12" db="EMBL/GenBank/DDBJ databases">
        <title>Novel isolates from deep terrestrial aquifers shed light on the physiology and ecology of the class Limnochordia.</title>
        <authorList>
            <person name="Karnachuk O.V."/>
            <person name="Lukina A.P."/>
            <person name="Avakyan M.R."/>
            <person name="Kadnikov V."/>
            <person name="Begmatov S."/>
            <person name="Beletsky A.V."/>
            <person name="Mardanov A.V."/>
            <person name="Ravin N.V."/>
        </authorList>
    </citation>
    <scope>NUCLEOTIDE SEQUENCE [LARGE SCALE GENOMIC DNA]</scope>
    <source>
        <strain evidence="8">LN</strain>
    </source>
</reference>
<protein>
    <submittedName>
        <fullName evidence="7">Iron uptake transporter permease EfeU</fullName>
    </submittedName>
</protein>
<evidence type="ECO:0000256" key="5">
    <source>
        <dbReference type="ARBA" id="ARBA00023136"/>
    </source>
</evidence>
<dbReference type="NCBIfam" id="NF041756">
    <property type="entry name" value="EfeU"/>
    <property type="match status" value="1"/>
</dbReference>
<feature type="transmembrane region" description="Helical" evidence="6">
    <location>
        <begin position="38"/>
        <end position="63"/>
    </location>
</feature>
<evidence type="ECO:0000256" key="6">
    <source>
        <dbReference type="SAM" id="Phobius"/>
    </source>
</evidence>
<keyword evidence="4 6" id="KW-1133">Transmembrane helix</keyword>
<gene>
    <name evidence="7" type="primary">efeU</name>
    <name evidence="7" type="ORF">VLY81_10400</name>
</gene>
<feature type="transmembrane region" description="Helical" evidence="6">
    <location>
        <begin position="242"/>
        <end position="261"/>
    </location>
</feature>
<dbReference type="PANTHER" id="PTHR31632">
    <property type="entry name" value="IRON TRANSPORTER FTH1"/>
    <property type="match status" value="1"/>
</dbReference>
<evidence type="ECO:0000313" key="8">
    <source>
        <dbReference type="Proteomes" id="UP001333102"/>
    </source>
</evidence>
<dbReference type="EMBL" id="CP141614">
    <property type="protein sequence ID" value="WRP13843.1"/>
    <property type="molecule type" value="Genomic_DNA"/>
</dbReference>
<evidence type="ECO:0000256" key="3">
    <source>
        <dbReference type="ARBA" id="ARBA00022692"/>
    </source>
</evidence>
<evidence type="ECO:0000256" key="2">
    <source>
        <dbReference type="ARBA" id="ARBA00008333"/>
    </source>
</evidence>